<evidence type="ECO:0000256" key="4">
    <source>
        <dbReference type="ARBA" id="ARBA00023786"/>
    </source>
</evidence>
<evidence type="ECO:0000313" key="7">
    <source>
        <dbReference type="Proteomes" id="UP000747110"/>
    </source>
</evidence>
<protein>
    <recommendedName>
        <fullName evidence="8">Adenylate cyclase</fullName>
    </recommendedName>
</protein>
<dbReference type="InterPro" id="IPR050216">
    <property type="entry name" value="LRR_domain-containing"/>
</dbReference>
<evidence type="ECO:0000256" key="5">
    <source>
        <dbReference type="SAM" id="MobiDB-lite"/>
    </source>
</evidence>
<evidence type="ECO:0000256" key="2">
    <source>
        <dbReference type="ARBA" id="ARBA00022614"/>
    </source>
</evidence>
<keyword evidence="2" id="KW-0433">Leucine-rich repeat</keyword>
<feature type="region of interest" description="Disordered" evidence="5">
    <location>
        <begin position="323"/>
        <end position="373"/>
    </location>
</feature>
<dbReference type="GO" id="GO:0005930">
    <property type="term" value="C:axoneme"/>
    <property type="evidence" value="ECO:0007669"/>
    <property type="project" value="UniProtKB-SubCell"/>
</dbReference>
<gene>
    <name evidence="6" type="ORF">Vretifemale_715</name>
</gene>
<feature type="compositionally biased region" description="Low complexity" evidence="5">
    <location>
        <begin position="325"/>
        <end position="373"/>
    </location>
</feature>
<organism evidence="6 7">
    <name type="scientific">Volvox reticuliferus</name>
    <dbReference type="NCBI Taxonomy" id="1737510"/>
    <lineage>
        <taxon>Eukaryota</taxon>
        <taxon>Viridiplantae</taxon>
        <taxon>Chlorophyta</taxon>
        <taxon>core chlorophytes</taxon>
        <taxon>Chlorophyceae</taxon>
        <taxon>CS clade</taxon>
        <taxon>Chlamydomonadales</taxon>
        <taxon>Volvocaceae</taxon>
        <taxon>Volvox</taxon>
    </lineage>
</organism>
<keyword evidence="7" id="KW-1185">Reference proteome</keyword>
<dbReference type="PROSITE" id="PS51450">
    <property type="entry name" value="LRR"/>
    <property type="match status" value="4"/>
</dbReference>
<dbReference type="OrthoDB" id="2014461at2759"/>
<dbReference type="SMART" id="SM00365">
    <property type="entry name" value="LRR_SD22"/>
    <property type="match status" value="5"/>
</dbReference>
<evidence type="ECO:0000256" key="3">
    <source>
        <dbReference type="ARBA" id="ARBA00022737"/>
    </source>
</evidence>
<comment type="subcellular location">
    <subcellularLocation>
        <location evidence="1">Cytoplasm</location>
        <location evidence="1">Cytoskeleton</location>
        <location evidence="1">Cilium axoneme</location>
    </subcellularLocation>
</comment>
<dbReference type="InterPro" id="IPR003591">
    <property type="entry name" value="Leu-rich_rpt_typical-subtyp"/>
</dbReference>
<dbReference type="Proteomes" id="UP000747110">
    <property type="component" value="Unassembled WGS sequence"/>
</dbReference>
<evidence type="ECO:0008006" key="8">
    <source>
        <dbReference type="Google" id="ProtNLM"/>
    </source>
</evidence>
<comment type="caution">
    <text evidence="6">The sequence shown here is derived from an EMBL/GenBank/DDBJ whole genome shotgun (WGS) entry which is preliminary data.</text>
</comment>
<dbReference type="PANTHER" id="PTHR48051:SF54">
    <property type="entry name" value="LEUCINE-RICH REPEAT-CONTAINING PROTEIN"/>
    <property type="match status" value="1"/>
</dbReference>
<feature type="region of interest" description="Disordered" evidence="5">
    <location>
        <begin position="110"/>
        <end position="129"/>
    </location>
</feature>
<dbReference type="SMART" id="SM00364">
    <property type="entry name" value="LRR_BAC"/>
    <property type="match status" value="8"/>
</dbReference>
<sequence>GATPLELPYGSLPLELPQELLGLRCLEHLELYGIPLAPPRGCTAHLSCLSLLTSLHLAGSAPSLVRSAAHLTHLIALRRLVLRCTALGVSEPWPEPGLMEHAGGLEVAQDAAAAAQPPPAAPPGPAGGATTAGRHIVAMLSTNSLLFLGLQRLAEAGVSLTELSYRGFFLTLPPPYLRQWSSLESLDLSCNTLMLDGGMLETQVACLTHLTYLDLSNNRLDELPAQLCRALSRLRCLNLSCNPISHLPADLSLLSALTRLRAAGSCLVGLPPEICTLSCLRHLDVSGNRLESLPEWLSRLSRLELLQVSCNRLDSIPGLRPSWGSQVHSTSSSAPSSSPVMRATAAVGSATAATSPSSSPTCASSSPTATATAPSTASDAVAASVSTSSTAPGAELRCWDVDGLQRPDGEEGIACSCPRSAARSVTGFAATAVSTDTGAAATPSPAPAPLPFPALTHLDFSSNRLDLLPLAAIGRMSRLTTLAFGQNCFKACLPDPTVATTTATTTTSITRVPDAAVADAPLQPLGGVPAPSLCDLRAHLVELDIRMAAGFLRGAAGFLEDVGRLTALTRLNAQSNALQALPPSWTCLTHLVHLDLSLNALTHLPPGLSALHRLRHLSAASNRMTCFPAAAAAVLSGLTFLDLSLNLLEDLPKELGEVMTRLRVLDLHYNALCSLPLSITRLVRLRKIDVSRNDGLKELPYGMAELSCLTLVVVGKALMDQTQAAVGSGTGAAAGPASSSGKSSSSCYSQVGLLAARGVRVQVAE</sequence>
<dbReference type="Pfam" id="PF13855">
    <property type="entry name" value="LRR_8"/>
    <property type="match status" value="3"/>
</dbReference>
<dbReference type="SUPFAM" id="SSF52047">
    <property type="entry name" value="RNI-like"/>
    <property type="match status" value="1"/>
</dbReference>
<dbReference type="InterPro" id="IPR001611">
    <property type="entry name" value="Leu-rich_rpt"/>
</dbReference>
<reference evidence="6" key="1">
    <citation type="journal article" date="2021" name="Proc. Natl. Acad. Sci. U.S.A.">
        <title>Three genomes in the algal genus Volvox reveal the fate of a haploid sex-determining region after a transition to homothallism.</title>
        <authorList>
            <person name="Yamamoto K."/>
            <person name="Hamaji T."/>
            <person name="Kawai-Toyooka H."/>
            <person name="Matsuzaki R."/>
            <person name="Takahashi F."/>
            <person name="Nishimura Y."/>
            <person name="Kawachi M."/>
            <person name="Noguchi H."/>
            <person name="Minakuchi Y."/>
            <person name="Umen J.G."/>
            <person name="Toyoda A."/>
            <person name="Nozaki H."/>
        </authorList>
    </citation>
    <scope>NUCLEOTIDE SEQUENCE</scope>
    <source>
        <strain evidence="6">NIES-3786</strain>
    </source>
</reference>
<feature type="compositionally biased region" description="Pro residues" evidence="5">
    <location>
        <begin position="116"/>
        <end position="125"/>
    </location>
</feature>
<feature type="non-terminal residue" evidence="6">
    <location>
        <position position="765"/>
    </location>
</feature>
<dbReference type="InterPro" id="IPR032675">
    <property type="entry name" value="LRR_dom_sf"/>
</dbReference>
<evidence type="ECO:0000256" key="1">
    <source>
        <dbReference type="ARBA" id="ARBA00004430"/>
    </source>
</evidence>
<keyword evidence="3" id="KW-0677">Repeat</keyword>
<dbReference type="PRINTS" id="PR00019">
    <property type="entry name" value="LEURICHRPT"/>
</dbReference>
<comment type="similarity">
    <text evidence="4">Belongs to the SHOC2 family.</text>
</comment>
<accession>A0A8J4FGC8</accession>
<dbReference type="EMBL" id="BNCP01000001">
    <property type="protein sequence ID" value="GIL69739.1"/>
    <property type="molecule type" value="Genomic_DNA"/>
</dbReference>
<dbReference type="AlphaFoldDB" id="A0A8J4FGC8"/>
<proteinExistence type="inferred from homology"/>
<dbReference type="Gene3D" id="3.80.10.10">
    <property type="entry name" value="Ribonuclease Inhibitor"/>
    <property type="match status" value="2"/>
</dbReference>
<dbReference type="SMART" id="SM00369">
    <property type="entry name" value="LRR_TYP"/>
    <property type="match status" value="8"/>
</dbReference>
<dbReference type="PANTHER" id="PTHR48051">
    <property type="match status" value="1"/>
</dbReference>
<name>A0A8J4FGC8_9CHLO</name>
<dbReference type="Pfam" id="PF00560">
    <property type="entry name" value="LRR_1"/>
    <property type="match status" value="1"/>
</dbReference>
<evidence type="ECO:0000313" key="6">
    <source>
        <dbReference type="EMBL" id="GIL69739.1"/>
    </source>
</evidence>